<evidence type="ECO:0000256" key="7">
    <source>
        <dbReference type="NCBIfam" id="TIGR00112"/>
    </source>
</evidence>
<evidence type="ECO:0000259" key="10">
    <source>
        <dbReference type="Pfam" id="PF03807"/>
    </source>
</evidence>
<dbReference type="SUPFAM" id="SSF51735">
    <property type="entry name" value="NAD(P)-binding Rossmann-fold domains"/>
    <property type="match status" value="1"/>
</dbReference>
<keyword evidence="4 6" id="KW-0560">Oxidoreductase</keyword>
<evidence type="ECO:0000259" key="11">
    <source>
        <dbReference type="Pfam" id="PF14748"/>
    </source>
</evidence>
<keyword evidence="6" id="KW-0963">Cytoplasm</keyword>
<evidence type="ECO:0000256" key="8">
    <source>
        <dbReference type="PIRSR" id="PIRSR000193-1"/>
    </source>
</evidence>
<organism evidence="12 13">
    <name type="scientific">Sediminibacillus halophilus</name>
    <dbReference type="NCBI Taxonomy" id="482461"/>
    <lineage>
        <taxon>Bacteria</taxon>
        <taxon>Bacillati</taxon>
        <taxon>Bacillota</taxon>
        <taxon>Bacilli</taxon>
        <taxon>Bacillales</taxon>
        <taxon>Bacillaceae</taxon>
        <taxon>Sediminibacillus</taxon>
    </lineage>
</organism>
<dbReference type="NCBIfam" id="TIGR00112">
    <property type="entry name" value="proC"/>
    <property type="match status" value="1"/>
</dbReference>
<comment type="pathway">
    <text evidence="6 9">Amino-acid biosynthesis; L-proline biosynthesis; L-proline from L-glutamate 5-semialdehyde: step 1/1.</text>
</comment>
<evidence type="ECO:0000256" key="3">
    <source>
        <dbReference type="ARBA" id="ARBA00022857"/>
    </source>
</evidence>
<comment type="similarity">
    <text evidence="1 6 9">Belongs to the pyrroline-5-carboxylate reductase family.</text>
</comment>
<comment type="catalytic activity">
    <reaction evidence="6 9">
        <text>L-proline + NADP(+) = (S)-1-pyrroline-5-carboxylate + NADPH + 2 H(+)</text>
        <dbReference type="Rhea" id="RHEA:14109"/>
        <dbReference type="ChEBI" id="CHEBI:15378"/>
        <dbReference type="ChEBI" id="CHEBI:17388"/>
        <dbReference type="ChEBI" id="CHEBI:57783"/>
        <dbReference type="ChEBI" id="CHEBI:58349"/>
        <dbReference type="ChEBI" id="CHEBI:60039"/>
        <dbReference type="EC" id="1.5.1.2"/>
    </reaction>
</comment>
<dbReference type="InterPro" id="IPR029036">
    <property type="entry name" value="P5CR_dimer"/>
</dbReference>
<keyword evidence="3 6" id="KW-0521">NADP</keyword>
<dbReference type="Gene3D" id="3.40.50.720">
    <property type="entry name" value="NAD(P)-binding Rossmann-like Domain"/>
    <property type="match status" value="1"/>
</dbReference>
<protein>
    <recommendedName>
        <fullName evidence="6 7">Pyrroline-5-carboxylate reductase</fullName>
        <shortName evidence="6">P5C reductase</shortName>
        <shortName evidence="6">P5CR</shortName>
        <ecNumber evidence="6 7">1.5.1.2</ecNumber>
    </recommendedName>
    <alternativeName>
        <fullName evidence="6">PCA reductase</fullName>
    </alternativeName>
</protein>
<dbReference type="InterPro" id="IPR008927">
    <property type="entry name" value="6-PGluconate_DH-like_C_sf"/>
</dbReference>
<dbReference type="Pfam" id="PF03807">
    <property type="entry name" value="F420_oxidored"/>
    <property type="match status" value="1"/>
</dbReference>
<proteinExistence type="inferred from homology"/>
<dbReference type="PANTHER" id="PTHR11645:SF49">
    <property type="entry name" value="PYRROLINE-5-CARBOXYLATE REDUCTASE 1"/>
    <property type="match status" value="1"/>
</dbReference>
<evidence type="ECO:0000313" key="13">
    <source>
        <dbReference type="Proteomes" id="UP000182347"/>
    </source>
</evidence>
<dbReference type="SUPFAM" id="SSF48179">
    <property type="entry name" value="6-phosphogluconate dehydrogenase C-terminal domain-like"/>
    <property type="match status" value="1"/>
</dbReference>
<dbReference type="InterPro" id="IPR036291">
    <property type="entry name" value="NAD(P)-bd_dom_sf"/>
</dbReference>
<dbReference type="PIRSF" id="PIRSF000193">
    <property type="entry name" value="Pyrrol-5-carb_rd"/>
    <property type="match status" value="1"/>
</dbReference>
<accession>A0A1G9X1G3</accession>
<dbReference type="OrthoDB" id="9805754at2"/>
<evidence type="ECO:0000313" key="12">
    <source>
        <dbReference type="EMBL" id="SDM90253.1"/>
    </source>
</evidence>
<dbReference type="GO" id="GO:0005737">
    <property type="term" value="C:cytoplasm"/>
    <property type="evidence" value="ECO:0007669"/>
    <property type="project" value="UniProtKB-SubCell"/>
</dbReference>
<dbReference type="Proteomes" id="UP000182347">
    <property type="component" value="Unassembled WGS sequence"/>
</dbReference>
<evidence type="ECO:0000256" key="2">
    <source>
        <dbReference type="ARBA" id="ARBA00022650"/>
    </source>
</evidence>
<evidence type="ECO:0000256" key="6">
    <source>
        <dbReference type="HAMAP-Rule" id="MF_01925"/>
    </source>
</evidence>
<dbReference type="Pfam" id="PF14748">
    <property type="entry name" value="P5CR_dimer"/>
    <property type="match status" value="1"/>
</dbReference>
<reference evidence="13" key="1">
    <citation type="submission" date="2016-10" db="EMBL/GenBank/DDBJ databases">
        <authorList>
            <person name="Varghese N."/>
            <person name="Submissions S."/>
        </authorList>
    </citation>
    <scope>NUCLEOTIDE SEQUENCE [LARGE SCALE GENOMIC DNA]</scope>
    <source>
        <strain evidence="13">CGMCC 1.6199</strain>
    </source>
</reference>
<feature type="binding site" evidence="8">
    <location>
        <begin position="11"/>
        <end position="16"/>
    </location>
    <ligand>
        <name>NADP(+)</name>
        <dbReference type="ChEBI" id="CHEBI:58349"/>
    </ligand>
</feature>
<feature type="binding site" evidence="8">
    <location>
        <begin position="71"/>
        <end position="74"/>
    </location>
    <ligand>
        <name>NADP(+)</name>
        <dbReference type="ChEBI" id="CHEBI:58349"/>
    </ligand>
</feature>
<dbReference type="HAMAP" id="MF_01925">
    <property type="entry name" value="P5C_reductase"/>
    <property type="match status" value="1"/>
</dbReference>
<dbReference type="InterPro" id="IPR028939">
    <property type="entry name" value="P5C_Rdtase_cat_N"/>
</dbReference>
<evidence type="ECO:0000256" key="1">
    <source>
        <dbReference type="ARBA" id="ARBA00005525"/>
    </source>
</evidence>
<evidence type="ECO:0000256" key="5">
    <source>
        <dbReference type="ARBA" id="ARBA00058118"/>
    </source>
</evidence>
<keyword evidence="2 6" id="KW-0641">Proline biosynthesis</keyword>
<comment type="function">
    <text evidence="5 6">Catalyzes the reduction of 1-pyrroline-5-carboxylate (PCA) to L-proline.</text>
</comment>
<comment type="subcellular location">
    <subcellularLocation>
        <location evidence="6">Cytoplasm</location>
    </subcellularLocation>
</comment>
<comment type="catalytic activity">
    <reaction evidence="6">
        <text>L-proline + NAD(+) = (S)-1-pyrroline-5-carboxylate + NADH + 2 H(+)</text>
        <dbReference type="Rhea" id="RHEA:14105"/>
        <dbReference type="ChEBI" id="CHEBI:15378"/>
        <dbReference type="ChEBI" id="CHEBI:17388"/>
        <dbReference type="ChEBI" id="CHEBI:57540"/>
        <dbReference type="ChEBI" id="CHEBI:57945"/>
        <dbReference type="ChEBI" id="CHEBI:60039"/>
        <dbReference type="EC" id="1.5.1.2"/>
    </reaction>
</comment>
<dbReference type="EC" id="1.5.1.2" evidence="6 7"/>
<dbReference type="PROSITE" id="PS00521">
    <property type="entry name" value="P5CR"/>
    <property type="match status" value="1"/>
</dbReference>
<evidence type="ECO:0000256" key="9">
    <source>
        <dbReference type="RuleBase" id="RU003903"/>
    </source>
</evidence>
<dbReference type="AlphaFoldDB" id="A0A1G9X1G3"/>
<dbReference type="FunFam" id="1.10.3730.10:FF:000001">
    <property type="entry name" value="Pyrroline-5-carboxylate reductase"/>
    <property type="match status" value="1"/>
</dbReference>
<dbReference type="STRING" id="482461.SAMN05216244_3700"/>
<evidence type="ECO:0000256" key="4">
    <source>
        <dbReference type="ARBA" id="ARBA00023002"/>
    </source>
</evidence>
<dbReference type="PANTHER" id="PTHR11645">
    <property type="entry name" value="PYRROLINE-5-CARBOXYLATE REDUCTASE"/>
    <property type="match status" value="1"/>
</dbReference>
<dbReference type="UniPathway" id="UPA00098">
    <property type="reaction ID" value="UER00361"/>
</dbReference>
<keyword evidence="6 9" id="KW-0028">Amino-acid biosynthesis</keyword>
<feature type="domain" description="Pyrroline-5-carboxylate reductase catalytic N-terminal" evidence="10">
    <location>
        <begin position="7"/>
        <end position="99"/>
    </location>
</feature>
<dbReference type="InterPro" id="IPR000304">
    <property type="entry name" value="Pyrroline-COOH_reductase"/>
</dbReference>
<name>A0A1G9X1G3_9BACI</name>
<gene>
    <name evidence="6" type="primary">proC</name>
    <name evidence="12" type="ORF">SAMN05216244_3700</name>
</gene>
<dbReference type="InterPro" id="IPR053790">
    <property type="entry name" value="P5CR-like_CS"/>
</dbReference>
<keyword evidence="13" id="KW-1185">Reference proteome</keyword>
<dbReference type="EMBL" id="FNHF01000006">
    <property type="protein sequence ID" value="SDM90253.1"/>
    <property type="molecule type" value="Genomic_DNA"/>
</dbReference>
<dbReference type="RefSeq" id="WP_074600701.1">
    <property type="nucleotide sequence ID" value="NZ_FNHF01000006.1"/>
</dbReference>
<dbReference type="GO" id="GO:0055129">
    <property type="term" value="P:L-proline biosynthetic process"/>
    <property type="evidence" value="ECO:0007669"/>
    <property type="project" value="UniProtKB-UniRule"/>
</dbReference>
<dbReference type="GO" id="GO:0004735">
    <property type="term" value="F:pyrroline-5-carboxylate reductase activity"/>
    <property type="evidence" value="ECO:0007669"/>
    <property type="project" value="UniProtKB-UniRule"/>
</dbReference>
<feature type="domain" description="Pyrroline-5-carboxylate reductase dimerisation" evidence="11">
    <location>
        <begin position="162"/>
        <end position="264"/>
    </location>
</feature>
<sequence>MTQETTRILFIGAGRMAQAIIGGLAENQRFAITVSNNGNQGRLEYVEGAYGVSVSADWRQEVSHTDIILLAMPPENHPLLLEDLADLIDKQLVITVAAGISPSYLEEVLPVGTPAAWIMPNTAAKLGESSTLYATGKHVDQYHKQLLEEILQGIGAFEKVTEEQLYELTAITGSAPAFIYRIAESLKNQAAAVGISEQQARKLVAQMIAGSAEMLKTGEDPAELANQVATPGGSTAAGLNLLDDHHIDQLMQQAIIACREKSRQDH</sequence>
<dbReference type="Gene3D" id="1.10.3730.10">
    <property type="entry name" value="ProC C-terminal domain-like"/>
    <property type="match status" value="1"/>
</dbReference>